<dbReference type="InterPro" id="IPR045863">
    <property type="entry name" value="CorA_TM1_TM2"/>
</dbReference>
<dbReference type="InterPro" id="IPR002523">
    <property type="entry name" value="MgTranspt_CorA/ZnTranspt_ZntB"/>
</dbReference>
<keyword evidence="3 6" id="KW-1133">Transmembrane helix</keyword>
<keyword evidence="2 6" id="KW-0812">Transmembrane</keyword>
<keyword evidence="4 6" id="KW-0472">Membrane</keyword>
<dbReference type="EMBL" id="JACBAF010002197">
    <property type="protein sequence ID" value="KAF7164049.1"/>
    <property type="molecule type" value="Genomic_DNA"/>
</dbReference>
<feature type="compositionally biased region" description="Polar residues" evidence="5">
    <location>
        <begin position="717"/>
        <end position="732"/>
    </location>
</feature>
<evidence type="ECO:0000313" key="7">
    <source>
        <dbReference type="EMBL" id="KAF7122250.1"/>
    </source>
</evidence>
<dbReference type="EMBL" id="JACBAD010002025">
    <property type="protein sequence ID" value="KAF7122250.1"/>
    <property type="molecule type" value="Genomic_DNA"/>
</dbReference>
<dbReference type="GO" id="GO:0050897">
    <property type="term" value="F:cobalt ion binding"/>
    <property type="evidence" value="ECO:0007669"/>
    <property type="project" value="TreeGrafter"/>
</dbReference>
<name>A0A8H6Q1G8_9EURO</name>
<dbReference type="GO" id="GO:0000287">
    <property type="term" value="F:magnesium ion binding"/>
    <property type="evidence" value="ECO:0007669"/>
    <property type="project" value="TreeGrafter"/>
</dbReference>
<dbReference type="Proteomes" id="UP000630445">
    <property type="component" value="Unassembled WGS sequence"/>
</dbReference>
<comment type="subcellular location">
    <subcellularLocation>
        <location evidence="1">Cell membrane</location>
        <topology evidence="1">Multi-pass membrane protein</topology>
    </subcellularLocation>
</comment>
<evidence type="ECO:0000256" key="4">
    <source>
        <dbReference type="ARBA" id="ARBA00023136"/>
    </source>
</evidence>
<dbReference type="GO" id="GO:0005886">
    <property type="term" value="C:plasma membrane"/>
    <property type="evidence" value="ECO:0007669"/>
    <property type="project" value="UniProtKB-SubCell"/>
</dbReference>
<dbReference type="GO" id="GO:0015087">
    <property type="term" value="F:cobalt ion transmembrane transporter activity"/>
    <property type="evidence" value="ECO:0007669"/>
    <property type="project" value="TreeGrafter"/>
</dbReference>
<dbReference type="OrthoDB" id="4489052at2759"/>
<gene>
    <name evidence="7" type="ORF">CNMCM5793_000207</name>
    <name evidence="8" type="ORF">CNMCM6106_000743</name>
</gene>
<evidence type="ECO:0000313" key="9">
    <source>
        <dbReference type="Proteomes" id="UP000630445"/>
    </source>
</evidence>
<evidence type="ECO:0000256" key="1">
    <source>
        <dbReference type="ARBA" id="ARBA00004651"/>
    </source>
</evidence>
<feature type="transmembrane region" description="Helical" evidence="6">
    <location>
        <begin position="607"/>
        <end position="633"/>
    </location>
</feature>
<evidence type="ECO:0000256" key="5">
    <source>
        <dbReference type="SAM" id="MobiDB-lite"/>
    </source>
</evidence>
<organism evidence="8 10">
    <name type="scientific">Aspergillus hiratsukae</name>
    <dbReference type="NCBI Taxonomy" id="1194566"/>
    <lineage>
        <taxon>Eukaryota</taxon>
        <taxon>Fungi</taxon>
        <taxon>Dikarya</taxon>
        <taxon>Ascomycota</taxon>
        <taxon>Pezizomycotina</taxon>
        <taxon>Eurotiomycetes</taxon>
        <taxon>Eurotiomycetidae</taxon>
        <taxon>Eurotiales</taxon>
        <taxon>Aspergillaceae</taxon>
        <taxon>Aspergillus</taxon>
        <taxon>Aspergillus subgen. Fumigati</taxon>
    </lineage>
</organism>
<evidence type="ECO:0000313" key="10">
    <source>
        <dbReference type="Proteomes" id="UP000662466"/>
    </source>
</evidence>
<dbReference type="AlphaFoldDB" id="A0A8H6Q1G8"/>
<dbReference type="PANTHER" id="PTHR46494">
    <property type="entry name" value="CORA FAMILY METAL ION TRANSPORTER (EUROFUNG)"/>
    <property type="match status" value="1"/>
</dbReference>
<evidence type="ECO:0000313" key="8">
    <source>
        <dbReference type="EMBL" id="KAF7164049.1"/>
    </source>
</evidence>
<dbReference type="PANTHER" id="PTHR46494:SF1">
    <property type="entry name" value="CORA FAMILY METAL ION TRANSPORTER (EUROFUNG)"/>
    <property type="match status" value="1"/>
</dbReference>
<proteinExistence type="predicted"/>
<feature type="region of interest" description="Disordered" evidence="5">
    <location>
        <begin position="709"/>
        <end position="732"/>
    </location>
</feature>
<dbReference type="Pfam" id="PF01544">
    <property type="entry name" value="CorA"/>
    <property type="match status" value="1"/>
</dbReference>
<dbReference type="Gene3D" id="1.20.58.340">
    <property type="entry name" value="Magnesium transport protein CorA, transmembrane region"/>
    <property type="match status" value="1"/>
</dbReference>
<sequence>MSNSSEIVGQLPQLDNDLKGANADLLRRFERQGLRQRRERQETINQINEQCERIQAITQMTQENRLLTTEELIRQQQEELAMKKFNESQRPSRSRLEALLEWFLSLTATQEAHSQDGFERNTFIMTLDGDASVLIEVPGRWFGFLNSELEHTIQCHAGPVKWATRVNDRVQPNTFIVTDYSQAYLKRRVGNFLLCLNREWVTRMTKILGNTSFPGGLFCWTMPNDVSYANLRCFSYDLDNTPMLLKLQEVEREEVIDPVASVATCLLTATQELATINEVNGAYGKVWVVKHEGDILTVDSLLFLICQLYQTFGETDPGVLATLRSPVSVFLKSYLDDWQWYPKLLYEEEMKHQSLQIHFRVFSVSGSNRIFKSLQDLVETGQCLAGVRCRRNRHRVPVPSRSNNDVELVESRCSVYLSTLCLSDRPVYLILSLLDFGRPGSPLRGATRSSKCLTGVVMFLAIISDRLDDWQHEWESVLDLIDRILATEMQEILHTNTQEELMYERSLITIKSYFTILQTLRVCKAWIHEVPKDLDRMSYEVRTVHNGVDLESFNSSWDRLSKHSGEIVEKLLSRIGQIEEEFKSLQDGLMNITSVVESTKSSTMNRYILVFTVATILYLPMGFVASIFGMHLFDYPRLEQTQRSFYITMVLASVITYLIATLAIFGIRQHMRIKGTEQARRWKDSWNGLSELVSRDSFKQWDLAGPFDGNDGVPSWDSLTVPRSSSPIQESV</sequence>
<evidence type="ECO:0000256" key="6">
    <source>
        <dbReference type="SAM" id="Phobius"/>
    </source>
</evidence>
<dbReference type="GO" id="GO:0015095">
    <property type="term" value="F:magnesium ion transmembrane transporter activity"/>
    <property type="evidence" value="ECO:0007669"/>
    <property type="project" value="TreeGrafter"/>
</dbReference>
<reference evidence="8" key="1">
    <citation type="submission" date="2020-06" db="EMBL/GenBank/DDBJ databases">
        <title>Draft genome sequences of strains closely related to Aspergillus parafelis and Aspergillus hiratsukae.</title>
        <authorList>
            <person name="Dos Santos R.A.C."/>
            <person name="Rivero-Menendez O."/>
            <person name="Steenwyk J.L."/>
            <person name="Mead M.E."/>
            <person name="Goldman G.H."/>
            <person name="Alastruey-Izquierdo A."/>
            <person name="Rokas A."/>
        </authorList>
    </citation>
    <scope>NUCLEOTIDE SEQUENCE</scope>
    <source>
        <strain evidence="7">CNM-CM5793</strain>
        <strain evidence="8">CNM-CM6106</strain>
    </source>
</reference>
<keyword evidence="9" id="KW-1185">Reference proteome</keyword>
<evidence type="ECO:0000256" key="2">
    <source>
        <dbReference type="ARBA" id="ARBA00022692"/>
    </source>
</evidence>
<dbReference type="SUPFAM" id="SSF144083">
    <property type="entry name" value="Magnesium transport protein CorA, transmembrane region"/>
    <property type="match status" value="1"/>
</dbReference>
<protein>
    <submittedName>
        <fullName evidence="8">Uncharacterized protein</fullName>
    </submittedName>
</protein>
<accession>A0A8H6Q1G8</accession>
<dbReference type="Proteomes" id="UP000662466">
    <property type="component" value="Unassembled WGS sequence"/>
</dbReference>
<comment type="caution">
    <text evidence="8">The sequence shown here is derived from an EMBL/GenBank/DDBJ whole genome shotgun (WGS) entry which is preliminary data.</text>
</comment>
<feature type="transmembrane region" description="Helical" evidence="6">
    <location>
        <begin position="645"/>
        <end position="667"/>
    </location>
</feature>
<evidence type="ECO:0000256" key="3">
    <source>
        <dbReference type="ARBA" id="ARBA00022989"/>
    </source>
</evidence>